<gene>
    <name evidence="1" type="ORF">V6N11_081550</name>
</gene>
<name>A0ABR2AAM5_9ROSI</name>
<evidence type="ECO:0000313" key="1">
    <source>
        <dbReference type="EMBL" id="KAK8490079.1"/>
    </source>
</evidence>
<protein>
    <submittedName>
        <fullName evidence="1">Uncharacterized protein</fullName>
    </submittedName>
</protein>
<evidence type="ECO:0000313" key="2">
    <source>
        <dbReference type="Proteomes" id="UP001396334"/>
    </source>
</evidence>
<organism evidence="1 2">
    <name type="scientific">Hibiscus sabdariffa</name>
    <name type="common">roselle</name>
    <dbReference type="NCBI Taxonomy" id="183260"/>
    <lineage>
        <taxon>Eukaryota</taxon>
        <taxon>Viridiplantae</taxon>
        <taxon>Streptophyta</taxon>
        <taxon>Embryophyta</taxon>
        <taxon>Tracheophyta</taxon>
        <taxon>Spermatophyta</taxon>
        <taxon>Magnoliopsida</taxon>
        <taxon>eudicotyledons</taxon>
        <taxon>Gunneridae</taxon>
        <taxon>Pentapetalae</taxon>
        <taxon>rosids</taxon>
        <taxon>malvids</taxon>
        <taxon>Malvales</taxon>
        <taxon>Malvaceae</taxon>
        <taxon>Malvoideae</taxon>
        <taxon>Hibiscus</taxon>
    </lineage>
</organism>
<dbReference type="EMBL" id="JBBPBN010000291">
    <property type="protein sequence ID" value="KAK8490079.1"/>
    <property type="molecule type" value="Genomic_DNA"/>
</dbReference>
<comment type="caution">
    <text evidence="1">The sequence shown here is derived from an EMBL/GenBank/DDBJ whole genome shotgun (WGS) entry which is preliminary data.</text>
</comment>
<keyword evidence="2" id="KW-1185">Reference proteome</keyword>
<proteinExistence type="predicted"/>
<dbReference type="Proteomes" id="UP001396334">
    <property type="component" value="Unassembled WGS sequence"/>
</dbReference>
<accession>A0ABR2AAM5</accession>
<reference evidence="1 2" key="1">
    <citation type="journal article" date="2024" name="G3 (Bethesda)">
        <title>Genome assembly of Hibiscus sabdariffa L. provides insights into metabolisms of medicinal natural products.</title>
        <authorList>
            <person name="Kim T."/>
        </authorList>
    </citation>
    <scope>NUCLEOTIDE SEQUENCE [LARGE SCALE GENOMIC DNA]</scope>
    <source>
        <strain evidence="1">TK-2024</strain>
        <tissue evidence="1">Old leaves</tissue>
    </source>
</reference>
<sequence length="95" mass="10692">MSSLWVQLLRQKYKLTTLLPESIHRASCTLLGRALSKYWEVLLNGIVWSLGSVKSIRPLNDTWIPTMGPLCDHLKHEALLFLVASFLDLLDGNGS</sequence>